<dbReference type="RefSeq" id="WP_123091069.1">
    <property type="nucleotide sequence ID" value="NZ_CP044548.2"/>
</dbReference>
<evidence type="ECO:0000313" key="1">
    <source>
        <dbReference type="EMBL" id="QGX08242.1"/>
    </source>
</evidence>
<name>A0A650GEE1_9MICO</name>
<protein>
    <submittedName>
        <fullName evidence="1">Uncharacterized protein</fullName>
    </submittedName>
</protein>
<reference evidence="1 2" key="1">
    <citation type="submission" date="2019-09" db="EMBL/GenBank/DDBJ databases">
        <title>Complete Genome Sequence of Janibacter melonis M714 with both human health impact and industrial applications.</title>
        <authorList>
            <person name="Jin M."/>
            <person name="Zhao Q.R."/>
        </authorList>
    </citation>
    <scope>NUCLEOTIDE SEQUENCE [LARGE SCALE GENOMIC DNA]</scope>
    <source>
        <strain evidence="1 2">M714</strain>
    </source>
</reference>
<dbReference type="KEGG" id="jme:EEW87_16350"/>
<evidence type="ECO:0000313" key="2">
    <source>
        <dbReference type="Proteomes" id="UP000271708"/>
    </source>
</evidence>
<gene>
    <name evidence="1" type="ORF">EEW87_16350</name>
</gene>
<dbReference type="Proteomes" id="UP000271708">
    <property type="component" value="Chromosome"/>
</dbReference>
<sequence length="366" mass="40860">MIELGLTTAQRAQYFETLRRPHRMRVLTTLLDSSENYVGSISGRVTAGQVVGDLASSVQMSAQLSMRVDDLQRTPRRGDVVRLRREVLTPFGWYGPPLFTGPVDKAVLAGDVLDLDLLCKSSLLRSPVRGVKTYRKGLTRVGVMRDLAYDCGERRFDLPAWTATLGAPLQIRAGKQRWSYIVMQGRSMRGQVFFNGAGAMRLREWPTGTSAWFNESTLTSVPQRVEDDADVVNAVIVKGKPPAGKKTWRIEGRAYIPAWHRLSPQKYGRNGVPRFVWEEIVDETIRTKKDAQAAADRRVRELLAADGSVTFTALPMPGIELGDVQQVSADGVVTGYRLSAFTIPLTHDEPMTVGYTKPLRRRSLKR</sequence>
<dbReference type="EMBL" id="CP044548">
    <property type="protein sequence ID" value="QGX08242.1"/>
    <property type="molecule type" value="Genomic_DNA"/>
</dbReference>
<accession>A0A650GEE1</accession>
<proteinExistence type="predicted"/>
<organism evidence="1 2">
    <name type="scientific">Janibacter melonis</name>
    <dbReference type="NCBI Taxonomy" id="262209"/>
    <lineage>
        <taxon>Bacteria</taxon>
        <taxon>Bacillati</taxon>
        <taxon>Actinomycetota</taxon>
        <taxon>Actinomycetes</taxon>
        <taxon>Micrococcales</taxon>
        <taxon>Intrasporangiaceae</taxon>
        <taxon>Janibacter</taxon>
    </lineage>
</organism>
<dbReference type="GeneID" id="59160353"/>
<dbReference type="AlphaFoldDB" id="A0A650GEE1"/>